<sequence length="161" mass="18551">MTSSKLAEKLKENKRYLLIKEVKERLNNCTKKGFIYQFTEAELSRKLLDTVLSNSIVGIVREVGVISKKEAKQLLKETIITVGSERINDIVYLFHPQSDEVGAIKSTLKDCIEHLDCLLDFIEFEDQLLSNSFILMEPSFTFVICLFHTEYGCELFYAKNL</sequence>
<dbReference type="EMBL" id="JAHBMK020000001">
    <property type="protein sequence ID" value="MDO8227305.1"/>
    <property type="molecule type" value="Genomic_DNA"/>
</dbReference>
<organism evidence="1 2">
    <name type="scientific">Bacillus cabrialesii subsp. tritici</name>
    <dbReference type="NCBI Taxonomy" id="2944916"/>
    <lineage>
        <taxon>Bacteria</taxon>
        <taxon>Bacillati</taxon>
        <taxon>Bacillota</taxon>
        <taxon>Bacilli</taxon>
        <taxon>Bacillales</taxon>
        <taxon>Bacillaceae</taxon>
        <taxon>Bacillus</taxon>
        <taxon>Bacillus cabrialesii</taxon>
    </lineage>
</organism>
<accession>A0ABT9DRG8</accession>
<proteinExistence type="predicted"/>
<keyword evidence="1" id="KW-0695">RNA-directed DNA polymerase</keyword>
<keyword evidence="1" id="KW-0808">Transferase</keyword>
<evidence type="ECO:0000313" key="2">
    <source>
        <dbReference type="Proteomes" id="UP001177121"/>
    </source>
</evidence>
<evidence type="ECO:0000313" key="1">
    <source>
        <dbReference type="EMBL" id="MDO8227305.1"/>
    </source>
</evidence>
<dbReference type="Pfam" id="PF24715">
    <property type="entry name" value="YxiF"/>
    <property type="match status" value="1"/>
</dbReference>
<dbReference type="InterPro" id="IPR057807">
    <property type="entry name" value="YxiF"/>
</dbReference>
<gene>
    <name evidence="1" type="ORF">KHP33_021045</name>
</gene>
<keyword evidence="2" id="KW-1185">Reference proteome</keyword>
<protein>
    <submittedName>
        <fullName evidence="1">Reverse transcriptase</fullName>
    </submittedName>
</protein>
<dbReference type="RefSeq" id="WP_119995544.1">
    <property type="nucleotide sequence ID" value="NZ_JAHBMK020000001.1"/>
</dbReference>
<comment type="caution">
    <text evidence="1">The sequence shown here is derived from an EMBL/GenBank/DDBJ whole genome shotgun (WGS) entry which is preliminary data.</text>
</comment>
<dbReference type="Proteomes" id="UP001177121">
    <property type="component" value="Unassembled WGS sequence"/>
</dbReference>
<reference evidence="1" key="1">
    <citation type="submission" date="2023-07" db="EMBL/GenBank/DDBJ databases">
        <title>Biological control against Fusarium languescens, the causal agent of wilt in Jalapeno peppers, by a novel bacterial subspecies: Bacillus cabrialesii subsp. tritici TSO2.</title>
        <authorList>
            <person name="Montoya-Martinez A.C."/>
            <person name="Figueroa-Brambila K.M."/>
            <person name="Escalante-Beltran A."/>
            <person name="Lopez-Montoya N.D."/>
            <person name="Valenzuela-Ruiz V."/>
            <person name="Parra-Cota F.I."/>
            <person name="Estrada Alvarado M.I."/>
            <person name="De Los Santos Villalobos S."/>
        </authorList>
    </citation>
    <scope>NUCLEOTIDE SEQUENCE</scope>
    <source>
        <strain evidence="1">TSO2</strain>
    </source>
</reference>
<name>A0ABT9DRG8_9BACI</name>
<dbReference type="GO" id="GO:0003964">
    <property type="term" value="F:RNA-directed DNA polymerase activity"/>
    <property type="evidence" value="ECO:0007669"/>
    <property type="project" value="UniProtKB-KW"/>
</dbReference>
<keyword evidence="1" id="KW-0548">Nucleotidyltransferase</keyword>